<keyword evidence="5" id="KW-0449">Lipoprotein</keyword>
<reference evidence="8" key="2">
    <citation type="journal article" date="2020" name="mSystems">
        <title>Genome- and Community-Level Interaction Insights into Carbon Utilization and Element Cycling Functions of Hydrothermarchaeota in Hydrothermal Sediment.</title>
        <authorList>
            <person name="Zhou Z."/>
            <person name="Liu Y."/>
            <person name="Xu W."/>
            <person name="Pan J."/>
            <person name="Luo Z.H."/>
            <person name="Li M."/>
        </authorList>
    </citation>
    <scope>NUCLEOTIDE SEQUENCE [LARGE SCALE GENOMIC DNA]</scope>
    <source>
        <strain evidence="8">HyVt-389</strain>
    </source>
</reference>
<keyword evidence="9" id="KW-1185">Reference proteome</keyword>
<keyword evidence="2 6" id="KW-0732">Signal</keyword>
<dbReference type="Proteomes" id="UP000885738">
    <property type="component" value="Unassembled WGS sequence"/>
</dbReference>
<dbReference type="OrthoDB" id="37450at2"/>
<accession>A0A7C1VVE9</accession>
<keyword evidence="1" id="KW-1003">Cell membrane</keyword>
<feature type="signal peptide" evidence="6">
    <location>
        <begin position="1"/>
        <end position="20"/>
    </location>
</feature>
<name>A0A7C1VVE9_DESA2</name>
<dbReference type="KEGG" id="daw:HS1_001694"/>
<evidence type="ECO:0000256" key="5">
    <source>
        <dbReference type="ARBA" id="ARBA00023288"/>
    </source>
</evidence>
<evidence type="ECO:0000256" key="4">
    <source>
        <dbReference type="ARBA" id="ARBA00023139"/>
    </source>
</evidence>
<evidence type="ECO:0000313" key="8">
    <source>
        <dbReference type="EMBL" id="HEC68621.1"/>
    </source>
</evidence>
<dbReference type="Pfam" id="PF03783">
    <property type="entry name" value="CsgG"/>
    <property type="match status" value="1"/>
</dbReference>
<dbReference type="EMBL" id="CP013015">
    <property type="protein sequence ID" value="AMM41488.1"/>
    <property type="molecule type" value="Genomic_DNA"/>
</dbReference>
<dbReference type="PROSITE" id="PS51257">
    <property type="entry name" value="PROKAR_LIPOPROTEIN"/>
    <property type="match status" value="1"/>
</dbReference>
<gene>
    <name evidence="8" type="ORF">ENI35_07445</name>
    <name evidence="7" type="ORF">HS1_001694</name>
</gene>
<keyword evidence="4" id="KW-0564">Palmitate</keyword>
<dbReference type="GO" id="GO:0030288">
    <property type="term" value="C:outer membrane-bounded periplasmic space"/>
    <property type="evidence" value="ECO:0007669"/>
    <property type="project" value="InterPro"/>
</dbReference>
<evidence type="ECO:0000256" key="6">
    <source>
        <dbReference type="SAM" id="SignalP"/>
    </source>
</evidence>
<protein>
    <submittedName>
        <fullName evidence="7">Curli assembly protein CsgG</fullName>
    </submittedName>
</protein>
<proteinExistence type="predicted"/>
<sequence length="246" mass="25798">MKKQFLFFLLVFVGMGMVLACGPEISTNVQTAGPTVQQAVTYEGPKARIAVARFKCKAAKCSGEIGDGLTDMLATALFQTGRFVVLERGEGLEDIKEELNLGQSGYVKQEKAPQIGLMEGADILVMGAITAFEPKASGIGGGGVVVPFKVPFIGGATIGKKEAYIAADIRLVDVRTGRIINATKVEGKASSWKAGGGAGFLIGSVALAGGLGGYKNTPMEKAVRVMLDSAVQAIAQMVPESYYRQK</sequence>
<dbReference type="PANTHER" id="PTHR41164:SF1">
    <property type="entry name" value="CURLI PRODUCTION ASSEMBLY_TRANSPORT COMPONENT CSGG"/>
    <property type="match status" value="1"/>
</dbReference>
<dbReference type="InterPro" id="IPR005534">
    <property type="entry name" value="Curli_assmbl/transp-comp_CsgG"/>
</dbReference>
<keyword evidence="3" id="KW-0472">Membrane</keyword>
<organism evidence="8">
    <name type="scientific">Desulfofervidus auxilii</name>
    <dbReference type="NCBI Taxonomy" id="1621989"/>
    <lineage>
        <taxon>Bacteria</taxon>
        <taxon>Pseudomonadati</taxon>
        <taxon>Thermodesulfobacteriota</taxon>
        <taxon>Candidatus Desulfofervidia</taxon>
        <taxon>Candidatus Desulfofervidales</taxon>
        <taxon>Candidatus Desulfofervidaceae</taxon>
        <taxon>Candidatus Desulfofervidus</taxon>
    </lineage>
</organism>
<evidence type="ECO:0000256" key="1">
    <source>
        <dbReference type="ARBA" id="ARBA00022475"/>
    </source>
</evidence>
<feature type="chain" id="PRO_5039870591" evidence="6">
    <location>
        <begin position="21"/>
        <end position="246"/>
    </location>
</feature>
<evidence type="ECO:0000313" key="9">
    <source>
        <dbReference type="Proteomes" id="UP000070560"/>
    </source>
</evidence>
<dbReference type="Gene3D" id="3.40.50.10610">
    <property type="entry name" value="ABC-type transport auxiliary lipoprotein component"/>
    <property type="match status" value="1"/>
</dbReference>
<dbReference type="PANTHER" id="PTHR41164">
    <property type="entry name" value="CURLI PRODUCTION ASSEMBLY/TRANSPORT COMPONENT CSGG"/>
    <property type="match status" value="1"/>
</dbReference>
<dbReference type="EMBL" id="DRIH01000270">
    <property type="protein sequence ID" value="HEC68621.1"/>
    <property type="molecule type" value="Genomic_DNA"/>
</dbReference>
<reference evidence="7 9" key="1">
    <citation type="submission" date="2015-10" db="EMBL/GenBank/DDBJ databases">
        <title>Candidatus Desulfofervidus auxilii, a hydrogenotrophic sulfate-reducing bacterium involved in the thermophilic anaerobic oxidation of methane.</title>
        <authorList>
            <person name="Krukenberg V."/>
            <person name="Richter M."/>
            <person name="Wegener G."/>
        </authorList>
    </citation>
    <scope>NUCLEOTIDE SEQUENCE [LARGE SCALE GENOMIC DNA]</scope>
    <source>
        <strain evidence="7 9">HS1</strain>
    </source>
</reference>
<evidence type="ECO:0000313" key="7">
    <source>
        <dbReference type="EMBL" id="AMM41488.1"/>
    </source>
</evidence>
<evidence type="ECO:0000256" key="3">
    <source>
        <dbReference type="ARBA" id="ARBA00023136"/>
    </source>
</evidence>
<evidence type="ECO:0000256" key="2">
    <source>
        <dbReference type="ARBA" id="ARBA00022729"/>
    </source>
</evidence>
<dbReference type="AlphaFoldDB" id="A0A7C1VVE9"/>
<dbReference type="Proteomes" id="UP000070560">
    <property type="component" value="Chromosome"/>
</dbReference>
<dbReference type="RefSeq" id="WP_066063922.1">
    <property type="nucleotide sequence ID" value="NZ_CP013015.1"/>
</dbReference>